<feature type="chain" id="PRO_5041246275" evidence="2">
    <location>
        <begin position="24"/>
        <end position="261"/>
    </location>
</feature>
<sequence length="261" mass="28715">MASRSSSPIRLFLFAMLALPAYSEMVNELKCPRPEDSYSWAKDTDCRSCAKKCASNCLSLKKGARQLGCTDYAIIKTATCDCCCTPLTPPPPPPPPPPPLVPIKDTCVQPGDKYSETTYATLNCNDCDNWCKNDCSKQGAEVVNKKCSIPGQSQWLRRCECCCNKNAKPSPPPPRPPAPTPSRDTCDKPGDIYTETTMTSSDCSFCKNWCKDDCSELKGEVVSNKCSMGESKFVTRCKCCCNEKSVLKVNTVKEMVRLNAH</sequence>
<protein>
    <submittedName>
        <fullName evidence="3">Uncharacterized protein</fullName>
    </submittedName>
</protein>
<accession>A0AA41SDT5</accession>
<keyword evidence="4" id="KW-1185">Reference proteome</keyword>
<comment type="caution">
    <text evidence="3">The sequence shown here is derived from an EMBL/GenBank/DDBJ whole genome shotgun (WGS) entry which is preliminary data.</text>
</comment>
<name>A0AA41SDT5_PAPNU</name>
<proteinExistence type="predicted"/>
<gene>
    <name evidence="3" type="ORF">MKW94_006803</name>
</gene>
<dbReference type="AlphaFoldDB" id="A0AA41SDT5"/>
<evidence type="ECO:0000256" key="2">
    <source>
        <dbReference type="SAM" id="SignalP"/>
    </source>
</evidence>
<feature type="region of interest" description="Disordered" evidence="1">
    <location>
        <begin position="167"/>
        <end position="186"/>
    </location>
</feature>
<reference evidence="3" key="1">
    <citation type="submission" date="2022-03" db="EMBL/GenBank/DDBJ databases">
        <title>A functionally conserved STORR gene fusion in Papaver species that diverged 16.8 million years ago.</title>
        <authorList>
            <person name="Catania T."/>
        </authorList>
    </citation>
    <scope>NUCLEOTIDE SEQUENCE</scope>
    <source>
        <strain evidence="3">S-191538</strain>
    </source>
</reference>
<evidence type="ECO:0000313" key="3">
    <source>
        <dbReference type="EMBL" id="MCL7037492.1"/>
    </source>
</evidence>
<organism evidence="3 4">
    <name type="scientific">Papaver nudicaule</name>
    <name type="common">Iceland poppy</name>
    <dbReference type="NCBI Taxonomy" id="74823"/>
    <lineage>
        <taxon>Eukaryota</taxon>
        <taxon>Viridiplantae</taxon>
        <taxon>Streptophyta</taxon>
        <taxon>Embryophyta</taxon>
        <taxon>Tracheophyta</taxon>
        <taxon>Spermatophyta</taxon>
        <taxon>Magnoliopsida</taxon>
        <taxon>Ranunculales</taxon>
        <taxon>Papaveraceae</taxon>
        <taxon>Papaveroideae</taxon>
        <taxon>Papaver</taxon>
    </lineage>
</organism>
<evidence type="ECO:0000256" key="1">
    <source>
        <dbReference type="SAM" id="MobiDB-lite"/>
    </source>
</evidence>
<dbReference type="Proteomes" id="UP001177140">
    <property type="component" value="Unassembled WGS sequence"/>
</dbReference>
<dbReference type="EMBL" id="JAJJMA010179601">
    <property type="protein sequence ID" value="MCL7037492.1"/>
    <property type="molecule type" value="Genomic_DNA"/>
</dbReference>
<evidence type="ECO:0000313" key="4">
    <source>
        <dbReference type="Proteomes" id="UP001177140"/>
    </source>
</evidence>
<keyword evidence="2" id="KW-0732">Signal</keyword>
<feature type="compositionally biased region" description="Pro residues" evidence="1">
    <location>
        <begin position="169"/>
        <end position="180"/>
    </location>
</feature>
<feature type="signal peptide" evidence="2">
    <location>
        <begin position="1"/>
        <end position="23"/>
    </location>
</feature>